<dbReference type="STRING" id="1028.SAMN05661096_00567"/>
<comment type="similarity">
    <text evidence="1">Belongs to the glycosyl hydrolase 3 family.</text>
</comment>
<dbReference type="Gene3D" id="3.40.50.1700">
    <property type="entry name" value="Glycoside hydrolase family 3 C-terminal domain"/>
    <property type="match status" value="1"/>
</dbReference>
<evidence type="ECO:0000313" key="6">
    <source>
        <dbReference type="Proteomes" id="UP000193804"/>
    </source>
</evidence>
<feature type="domain" description="Fibronectin type III-like" evidence="4">
    <location>
        <begin position="713"/>
        <end position="784"/>
    </location>
</feature>
<dbReference type="InterPro" id="IPR036962">
    <property type="entry name" value="Glyco_hydro_3_N_sf"/>
</dbReference>
<dbReference type="PRINTS" id="PR00133">
    <property type="entry name" value="GLHYDRLASE3"/>
</dbReference>
<name>A0A1X7IFR3_9BACT</name>
<dbReference type="Proteomes" id="UP000193804">
    <property type="component" value="Unassembled WGS sequence"/>
</dbReference>
<evidence type="ECO:0000259" key="4">
    <source>
        <dbReference type="SMART" id="SM01217"/>
    </source>
</evidence>
<organism evidence="5 6">
    <name type="scientific">Marivirga sericea</name>
    <dbReference type="NCBI Taxonomy" id="1028"/>
    <lineage>
        <taxon>Bacteria</taxon>
        <taxon>Pseudomonadati</taxon>
        <taxon>Bacteroidota</taxon>
        <taxon>Cytophagia</taxon>
        <taxon>Cytophagales</taxon>
        <taxon>Marivirgaceae</taxon>
        <taxon>Marivirga</taxon>
    </lineage>
</organism>
<dbReference type="Pfam" id="PF00933">
    <property type="entry name" value="Glyco_hydro_3"/>
    <property type="match status" value="1"/>
</dbReference>
<gene>
    <name evidence="5" type="ORF">SAMN05661096_00567</name>
</gene>
<dbReference type="SUPFAM" id="SSF52279">
    <property type="entry name" value="Beta-D-glucan exohydrolase, C-terminal domain"/>
    <property type="match status" value="1"/>
</dbReference>
<dbReference type="PANTHER" id="PTHR42715">
    <property type="entry name" value="BETA-GLUCOSIDASE"/>
    <property type="match status" value="1"/>
</dbReference>
<evidence type="ECO:0000256" key="3">
    <source>
        <dbReference type="SAM" id="SignalP"/>
    </source>
</evidence>
<dbReference type="PANTHER" id="PTHR42715:SF10">
    <property type="entry name" value="BETA-GLUCOSIDASE"/>
    <property type="match status" value="1"/>
</dbReference>
<dbReference type="GO" id="GO:0005975">
    <property type="term" value="P:carbohydrate metabolic process"/>
    <property type="evidence" value="ECO:0007669"/>
    <property type="project" value="InterPro"/>
</dbReference>
<keyword evidence="3" id="KW-0732">Signal</keyword>
<dbReference type="GO" id="GO:0008422">
    <property type="term" value="F:beta-glucosidase activity"/>
    <property type="evidence" value="ECO:0007669"/>
    <property type="project" value="UniProtKB-ARBA"/>
</dbReference>
<dbReference type="EMBL" id="FXAW01000001">
    <property type="protein sequence ID" value="SMG13023.1"/>
    <property type="molecule type" value="Genomic_DNA"/>
</dbReference>
<dbReference type="Gene3D" id="2.60.40.10">
    <property type="entry name" value="Immunoglobulins"/>
    <property type="match status" value="1"/>
</dbReference>
<keyword evidence="2" id="KW-0378">Hydrolase</keyword>
<evidence type="ECO:0000256" key="1">
    <source>
        <dbReference type="ARBA" id="ARBA00005336"/>
    </source>
</evidence>
<dbReference type="OrthoDB" id="9805821at2"/>
<dbReference type="Pfam" id="PF01915">
    <property type="entry name" value="Glyco_hydro_3_C"/>
    <property type="match status" value="1"/>
</dbReference>
<feature type="chain" id="PRO_5010882001" evidence="3">
    <location>
        <begin position="30"/>
        <end position="819"/>
    </location>
</feature>
<dbReference type="InterPro" id="IPR050288">
    <property type="entry name" value="Cellulose_deg_GH3"/>
</dbReference>
<dbReference type="InterPro" id="IPR026891">
    <property type="entry name" value="Fn3-like"/>
</dbReference>
<sequence length="819" mass="90422">MEKKLFNIKPKLRPYKIFIFVLLSGIAFSCSTPEEQNEKKEFDISSVIEKMSVEEKARLVVGTGMYLPLPDSIKAMIPEGLRKELDTTTAYGKMVTKIRQYLPGTAGVTAEFPKYGITSQTLADGPAGLRISPVREGKEGTFYATAFPIATVLASTWDTDLIENVGQAMGEEVLEYGADIILAPGLNLQRDPLNGRNFEYYSEDPLVTGKMASAMINGIQSNGVGTSIKHFAVNNQETNRLSVNTILSERALREMYLKGFEIAVKESQPWTVMSSYNKVNGLYTSEDPELLITILRDEWGFDGYVMTDWGGGSDIVAQLKAGNDMIQPGSPEQIQAVVEAVENGELEENILDTNVERILSVMVKTPRFRGYENSNKPDLEAHAAITRQAATDGMILLENKDNALPFESSVKNIAAFGANSYDFISGGTGSGDVNEAYTISLIEGLQKADYEIDEELKDIYDNYIKKTRANQPPPENLLTALLGGKQPIPEMELDESIAKEMASKSDIALITVGRNAGEGDDRKAEAGDFYLNDKEKSMIEMVTKAFHAEGKKAVVILNIAGVIETASWKNIPDAVLCSWLPGQEAGNSVVDVLSGKVNPSGKLAITFPTTYEDASTAKNFPGSSVKGETDDKEDESGFSFMKRVPWEVIYEEDIYVGYRYYQTFDVPVSYEFGYGKSYTSFEYSNLTLNTDSFIDQLEITVDIKNAGQLAGKEVVQIYVKAPSDQLEKPESQLIAFGKTSLLKPNASEKLSFTIAAKDLASFDETNSRWLVESGEYTIRIGASSQDIKLTDKFFVKEDITVENVNKVMTPNRDIELLRQ</sequence>
<dbReference type="InterPro" id="IPR013783">
    <property type="entry name" value="Ig-like_fold"/>
</dbReference>
<feature type="signal peptide" evidence="3">
    <location>
        <begin position="1"/>
        <end position="29"/>
    </location>
</feature>
<dbReference type="InterPro" id="IPR036881">
    <property type="entry name" value="Glyco_hydro_3_C_sf"/>
</dbReference>
<accession>A0A1X7IFR3</accession>
<dbReference type="Gene3D" id="3.20.20.300">
    <property type="entry name" value="Glycoside hydrolase, family 3, N-terminal domain"/>
    <property type="match status" value="1"/>
</dbReference>
<dbReference type="InterPro" id="IPR002772">
    <property type="entry name" value="Glyco_hydro_3_C"/>
</dbReference>
<dbReference type="FunFam" id="2.60.40.10:FF:000495">
    <property type="entry name" value="Periplasmic beta-glucosidase"/>
    <property type="match status" value="1"/>
</dbReference>
<protein>
    <submittedName>
        <fullName evidence="5">Beta-glucosidase</fullName>
    </submittedName>
</protein>
<dbReference type="SMART" id="SM01217">
    <property type="entry name" value="Fn3_like"/>
    <property type="match status" value="1"/>
</dbReference>
<dbReference type="SUPFAM" id="SSF51445">
    <property type="entry name" value="(Trans)glycosidases"/>
    <property type="match status" value="1"/>
</dbReference>
<keyword evidence="6" id="KW-1185">Reference proteome</keyword>
<dbReference type="InterPro" id="IPR017853">
    <property type="entry name" value="GH"/>
</dbReference>
<dbReference type="RefSeq" id="WP_085515566.1">
    <property type="nucleotide sequence ID" value="NZ_FXAW01000001.1"/>
</dbReference>
<evidence type="ECO:0000313" key="5">
    <source>
        <dbReference type="EMBL" id="SMG13023.1"/>
    </source>
</evidence>
<dbReference type="PROSITE" id="PS51257">
    <property type="entry name" value="PROKAR_LIPOPROTEIN"/>
    <property type="match status" value="1"/>
</dbReference>
<evidence type="ECO:0000256" key="2">
    <source>
        <dbReference type="ARBA" id="ARBA00022801"/>
    </source>
</evidence>
<dbReference type="AlphaFoldDB" id="A0A1X7IFR3"/>
<dbReference type="Pfam" id="PF14310">
    <property type="entry name" value="Fn3-like"/>
    <property type="match status" value="1"/>
</dbReference>
<reference evidence="6" key="1">
    <citation type="submission" date="2017-04" db="EMBL/GenBank/DDBJ databases">
        <authorList>
            <person name="Varghese N."/>
            <person name="Submissions S."/>
        </authorList>
    </citation>
    <scope>NUCLEOTIDE SEQUENCE [LARGE SCALE GENOMIC DNA]</scope>
    <source>
        <strain evidence="6">DSM 4125</strain>
    </source>
</reference>
<proteinExistence type="inferred from homology"/>
<dbReference type="InterPro" id="IPR001764">
    <property type="entry name" value="Glyco_hydro_3_N"/>
</dbReference>